<comment type="caution">
    <text evidence="1">The sequence shown here is derived from an EMBL/GenBank/DDBJ whole genome shotgun (WGS) entry which is preliminary data.</text>
</comment>
<sequence length="257" mass="29481">MDKLPSVVVVSSSCTRPKSIIRLITKVNPEEQSDGTVIQPWHIDTKYYTATVNIIGLNELYERDEAFYNQVEALIIHLDTNKASGLDDLKQWELLENECEPEIKLLISNYCNNETKVTKSEAMSWCLKRGYEFVELYPSDQNIQNTEEDLIPEKFGVNRVIEALQAHTWSNLVMKNSKKINCNKQEPSNEDTIKIPTASLPDEFVGEDDFTELFSQLHMMKDSLQSLPINQRKQCAEQMVTAFWKAIGGDEEELLDL</sequence>
<protein>
    <submittedName>
        <fullName evidence="1">Uncharacterized protein</fullName>
    </submittedName>
</protein>
<dbReference type="Gene3D" id="3.40.50.11960">
    <property type="match status" value="1"/>
</dbReference>
<dbReference type="PANTHER" id="PTHR14659:SF1">
    <property type="entry name" value="ALPHA- AND GAMMA-ADAPTIN-BINDING PROTEIN P34"/>
    <property type="match status" value="1"/>
</dbReference>
<dbReference type="EMBL" id="JAACXV010013200">
    <property type="protein sequence ID" value="KAF7273970.1"/>
    <property type="molecule type" value="Genomic_DNA"/>
</dbReference>
<dbReference type="PANTHER" id="PTHR14659">
    <property type="entry name" value="ALPHA- AND GAMMA-ADAPTIN-BINDING PROTEIN P34"/>
    <property type="match status" value="1"/>
</dbReference>
<dbReference type="Proteomes" id="UP000625711">
    <property type="component" value="Unassembled WGS sequence"/>
</dbReference>
<dbReference type="AlphaFoldDB" id="A0A834I9U0"/>
<evidence type="ECO:0000313" key="2">
    <source>
        <dbReference type="Proteomes" id="UP000625711"/>
    </source>
</evidence>
<keyword evidence="2" id="KW-1185">Reference proteome</keyword>
<dbReference type="Pfam" id="PF10199">
    <property type="entry name" value="Adaptin_binding"/>
    <property type="match status" value="1"/>
</dbReference>
<reference evidence="1" key="1">
    <citation type="submission" date="2020-08" db="EMBL/GenBank/DDBJ databases">
        <title>Genome sequencing and assembly of the red palm weevil Rhynchophorus ferrugineus.</title>
        <authorList>
            <person name="Dias G.B."/>
            <person name="Bergman C.M."/>
            <person name="Manee M."/>
        </authorList>
    </citation>
    <scope>NUCLEOTIDE SEQUENCE</scope>
    <source>
        <strain evidence="1">AA-2017</strain>
        <tissue evidence="1">Whole larva</tissue>
    </source>
</reference>
<organism evidence="1 2">
    <name type="scientific">Rhynchophorus ferrugineus</name>
    <name type="common">Red palm weevil</name>
    <name type="synonym">Curculio ferrugineus</name>
    <dbReference type="NCBI Taxonomy" id="354439"/>
    <lineage>
        <taxon>Eukaryota</taxon>
        <taxon>Metazoa</taxon>
        <taxon>Ecdysozoa</taxon>
        <taxon>Arthropoda</taxon>
        <taxon>Hexapoda</taxon>
        <taxon>Insecta</taxon>
        <taxon>Pterygota</taxon>
        <taxon>Neoptera</taxon>
        <taxon>Endopterygota</taxon>
        <taxon>Coleoptera</taxon>
        <taxon>Polyphaga</taxon>
        <taxon>Cucujiformia</taxon>
        <taxon>Curculionidae</taxon>
        <taxon>Dryophthorinae</taxon>
        <taxon>Rhynchophorus</taxon>
    </lineage>
</organism>
<proteinExistence type="predicted"/>
<accession>A0A834I9U0</accession>
<gene>
    <name evidence="1" type="ORF">GWI33_013346</name>
</gene>
<name>A0A834I9U0_RHYFE</name>
<dbReference type="InterPro" id="IPR019341">
    <property type="entry name" value="Alpha/Gamma-adaptin-bd_p34"/>
</dbReference>
<dbReference type="OrthoDB" id="1741717at2759"/>
<evidence type="ECO:0000313" key="1">
    <source>
        <dbReference type="EMBL" id="KAF7273970.1"/>
    </source>
</evidence>